<keyword evidence="1" id="KW-0812">Transmembrane</keyword>
<protein>
    <recommendedName>
        <fullName evidence="2">Pyrrolo-quinoline quinone repeat domain-containing protein</fullName>
    </recommendedName>
</protein>
<accession>A0AB34X1B8</accession>
<name>A0AB34X1B8_9ACTO</name>
<evidence type="ECO:0000313" key="4">
    <source>
        <dbReference type="Proteomes" id="UP000070572"/>
    </source>
</evidence>
<feature type="domain" description="Pyrrolo-quinoline quinone repeat" evidence="2">
    <location>
        <begin position="331"/>
        <end position="431"/>
    </location>
</feature>
<dbReference type="Pfam" id="PF13360">
    <property type="entry name" value="PQQ_2"/>
    <property type="match status" value="1"/>
</dbReference>
<keyword evidence="1" id="KW-1133">Transmembrane helix</keyword>
<dbReference type="AlphaFoldDB" id="A0AB34X1B8"/>
<dbReference type="InterPro" id="IPR002372">
    <property type="entry name" value="PQQ_rpt_dom"/>
</dbReference>
<dbReference type="Proteomes" id="UP000070572">
    <property type="component" value="Unassembled WGS sequence"/>
</dbReference>
<dbReference type="Gene3D" id="2.130.10.10">
    <property type="entry name" value="YVTN repeat-like/Quinoprotein amine dehydrogenase"/>
    <property type="match status" value="2"/>
</dbReference>
<dbReference type="InterPro" id="IPR011047">
    <property type="entry name" value="Quinoprotein_ADH-like_sf"/>
</dbReference>
<reference evidence="3 4" key="1">
    <citation type="submission" date="2016-01" db="EMBL/GenBank/DDBJ databases">
        <authorList>
            <person name="Mitreva M."/>
            <person name="Pepin K.H."/>
            <person name="Mihindukulasuriya K.A."/>
            <person name="Fulton R."/>
            <person name="Fronick C."/>
            <person name="O'Laughlin M."/>
            <person name="Miner T."/>
            <person name="Herter B."/>
            <person name="Rosa B.A."/>
            <person name="Cordes M."/>
            <person name="Tomlinson C."/>
            <person name="Wollam A."/>
            <person name="Palsikar V.B."/>
            <person name="Mardis E.R."/>
            <person name="Wilson R.K."/>
        </authorList>
    </citation>
    <scope>NUCLEOTIDE SEQUENCE [LARGE SCALE GENOMIC DNA]</scope>
    <source>
        <strain evidence="3 4">DNF00696</strain>
    </source>
</reference>
<comment type="caution">
    <text evidence="3">The sequence shown here is derived from an EMBL/GenBank/DDBJ whole genome shotgun (WGS) entry which is preliminary data.</text>
</comment>
<keyword evidence="1" id="KW-0472">Membrane</keyword>
<dbReference type="SUPFAM" id="SSF50998">
    <property type="entry name" value="Quinoprotein alcohol dehydrogenase-like"/>
    <property type="match status" value="1"/>
</dbReference>
<evidence type="ECO:0000259" key="2">
    <source>
        <dbReference type="Pfam" id="PF13360"/>
    </source>
</evidence>
<sequence>MSISISGREIAVAGSRRIKRRLFRLIIVVLTLALLAIIGGGAFLWWRYNSRQAQATGYYKVEPVLQEDFRAQDYGISSFIPLWGAQSSLRPVTYGDYRVAAGVAGDGSGVVLQLAADGTSSWSVNLGAPLAACAQQTLGGADGDHRYLPCLYHSGNGSGIAVVDLKMGTARWIWESTDSYINIGTHGSQIILVGEDLSLLRLSDQGEQLAEGLVSQKASDPQLQPDAGNCNLDGKPTEQAPETFEPFSDTLWVIGHKGINYLVNPETNQIQAASPGRLIRNADDTAWVLSPADGCARSLYIQPQRTHVTPLPEGTTVPTDNAGQLLDLVQKGGKLFRMDWETLRSLRTLFDETEMKLGEGTQILPTTNSLYVASNHHLGCYSRKNGKEIWSFNENVKDIRLHQDVLLYTTEEGVLKAISTADGIELWSINTLAHSYLESVKDDKTLHIFAPEAFQGWGRQVGENQTIGRGSANPMNKAEPGFTVPVDSCIRVSDTNGSGSSYQVQFNRVSCELKGAEKVIRIIDTGQIARGKPAADYLKKCLEDPQATSAITVTSAIADPKISALCTGKVEGIQTKNTQEETGTTQVSER</sequence>
<proteinExistence type="predicted"/>
<evidence type="ECO:0000313" key="3">
    <source>
        <dbReference type="EMBL" id="KXB81790.1"/>
    </source>
</evidence>
<feature type="transmembrane region" description="Helical" evidence="1">
    <location>
        <begin position="25"/>
        <end position="46"/>
    </location>
</feature>
<organism evidence="3 4">
    <name type="scientific">Varibaculum cambriense</name>
    <dbReference type="NCBI Taxonomy" id="184870"/>
    <lineage>
        <taxon>Bacteria</taxon>
        <taxon>Bacillati</taxon>
        <taxon>Actinomycetota</taxon>
        <taxon>Actinomycetes</taxon>
        <taxon>Actinomycetales</taxon>
        <taxon>Actinomycetaceae</taxon>
        <taxon>Varibaculum</taxon>
    </lineage>
</organism>
<dbReference type="EMBL" id="LSDN01000005">
    <property type="protein sequence ID" value="KXB81790.1"/>
    <property type="molecule type" value="Genomic_DNA"/>
</dbReference>
<gene>
    <name evidence="3" type="ORF">HMPREF1862_00216</name>
</gene>
<evidence type="ECO:0000256" key="1">
    <source>
        <dbReference type="SAM" id="Phobius"/>
    </source>
</evidence>
<dbReference type="InterPro" id="IPR015943">
    <property type="entry name" value="WD40/YVTN_repeat-like_dom_sf"/>
</dbReference>